<keyword evidence="1" id="KW-1133">Transmembrane helix</keyword>
<organism evidence="2 3">
    <name type="scientific">Suillus subaureus</name>
    <dbReference type="NCBI Taxonomy" id="48587"/>
    <lineage>
        <taxon>Eukaryota</taxon>
        <taxon>Fungi</taxon>
        <taxon>Dikarya</taxon>
        <taxon>Basidiomycota</taxon>
        <taxon>Agaricomycotina</taxon>
        <taxon>Agaricomycetes</taxon>
        <taxon>Agaricomycetidae</taxon>
        <taxon>Boletales</taxon>
        <taxon>Suillineae</taxon>
        <taxon>Suillaceae</taxon>
        <taxon>Suillus</taxon>
    </lineage>
</organism>
<dbReference type="AlphaFoldDB" id="A0A9P7E8H8"/>
<sequence length="147" mass="16713">MFSLWHLQTGVVIFGLLGVIVYSCRSRTLSSPVLPLPPGPSEPPVGHYSPRKIAQWIDEYGPIISFQNGKNVLVIVRRYQEAIDIMEQQGAFLADCLTTPQPDRQLAALTRTFLEQLTIFVLIHPCIRYRMERAPTGRSFCRHFNNS</sequence>
<keyword evidence="3" id="KW-1185">Reference proteome</keyword>
<protein>
    <recommendedName>
        <fullName evidence="4">Cytochrome P450</fullName>
    </recommendedName>
</protein>
<evidence type="ECO:0008006" key="4">
    <source>
        <dbReference type="Google" id="ProtNLM"/>
    </source>
</evidence>
<proteinExistence type="predicted"/>
<keyword evidence="1" id="KW-0472">Membrane</keyword>
<dbReference type="OrthoDB" id="2789670at2759"/>
<evidence type="ECO:0000313" key="3">
    <source>
        <dbReference type="Proteomes" id="UP000807769"/>
    </source>
</evidence>
<evidence type="ECO:0000313" key="2">
    <source>
        <dbReference type="EMBL" id="KAG1814393.1"/>
    </source>
</evidence>
<dbReference type="Proteomes" id="UP000807769">
    <property type="component" value="Unassembled WGS sequence"/>
</dbReference>
<accession>A0A9P7E8H8</accession>
<gene>
    <name evidence="2" type="ORF">BJ212DRAFT_369326</name>
</gene>
<dbReference type="EMBL" id="JABBWG010000021">
    <property type="protein sequence ID" value="KAG1814393.1"/>
    <property type="molecule type" value="Genomic_DNA"/>
</dbReference>
<name>A0A9P7E8H8_9AGAM</name>
<dbReference type="GeneID" id="64637052"/>
<evidence type="ECO:0000256" key="1">
    <source>
        <dbReference type="SAM" id="Phobius"/>
    </source>
</evidence>
<comment type="caution">
    <text evidence="2">The sequence shown here is derived from an EMBL/GenBank/DDBJ whole genome shotgun (WGS) entry which is preliminary data.</text>
</comment>
<reference evidence="2" key="1">
    <citation type="journal article" date="2020" name="New Phytol.">
        <title>Comparative genomics reveals dynamic genome evolution in host specialist ectomycorrhizal fungi.</title>
        <authorList>
            <person name="Lofgren L.A."/>
            <person name="Nguyen N.H."/>
            <person name="Vilgalys R."/>
            <person name="Ruytinx J."/>
            <person name="Liao H.L."/>
            <person name="Branco S."/>
            <person name="Kuo A."/>
            <person name="LaButti K."/>
            <person name="Lipzen A."/>
            <person name="Andreopoulos W."/>
            <person name="Pangilinan J."/>
            <person name="Riley R."/>
            <person name="Hundley H."/>
            <person name="Na H."/>
            <person name="Barry K."/>
            <person name="Grigoriev I.V."/>
            <person name="Stajich J.E."/>
            <person name="Kennedy P.G."/>
        </authorList>
    </citation>
    <scope>NUCLEOTIDE SEQUENCE</scope>
    <source>
        <strain evidence="2">MN1</strain>
    </source>
</reference>
<dbReference type="RefSeq" id="XP_041191854.1">
    <property type="nucleotide sequence ID" value="XM_041343036.1"/>
</dbReference>
<feature type="transmembrane region" description="Helical" evidence="1">
    <location>
        <begin position="6"/>
        <end position="24"/>
    </location>
</feature>
<keyword evidence="1" id="KW-0812">Transmembrane</keyword>